<reference evidence="4 5" key="1">
    <citation type="submission" date="2024-09" db="EMBL/GenBank/DDBJ databases">
        <title>Chromosome-scale assembly of Riccia sorocarpa.</title>
        <authorList>
            <person name="Paukszto L."/>
        </authorList>
    </citation>
    <scope>NUCLEOTIDE SEQUENCE [LARGE SCALE GENOMIC DNA]</scope>
    <source>
        <strain evidence="4">LP-2024</strain>
        <tissue evidence="4">Aerial parts of the thallus</tissue>
    </source>
</reference>
<dbReference type="InterPro" id="IPR015915">
    <property type="entry name" value="Kelch-typ_b-propeller"/>
</dbReference>
<dbReference type="SMART" id="SM00612">
    <property type="entry name" value="Kelch"/>
    <property type="match status" value="2"/>
</dbReference>
<evidence type="ECO:0000256" key="3">
    <source>
        <dbReference type="SAM" id="MobiDB-lite"/>
    </source>
</evidence>
<dbReference type="AlphaFoldDB" id="A0ABD3HLI5"/>
<gene>
    <name evidence="4" type="ORF">R1sor_004622</name>
</gene>
<keyword evidence="1" id="KW-0880">Kelch repeat</keyword>
<dbReference type="PANTHER" id="PTHR46647">
    <property type="entry name" value="RAB9 EFFECTOR PROTEIN WITH KELCH MOTIFS"/>
    <property type="match status" value="1"/>
</dbReference>
<feature type="compositionally biased region" description="Basic and acidic residues" evidence="3">
    <location>
        <begin position="388"/>
        <end position="401"/>
    </location>
</feature>
<sequence>MRSLPKFGEMKWVQATGRDFKGDPPTPRSGHTAVKVGKSLLAYFGGLMEKKFLNDLTVLDTETMQWYQPECTGSGESGHIGPSPRAFHVSVAIDCHLFIFGGRCGRKRLGDFWMLDTDTWQWAELSGYGELPPPREFAAGASVGNGKIVIYGGWDGEKWLSDVYVLDTISLEWRQLIIQGPSPSARCGHSVTMVEKRLLIFGGRGAGGAIMGDLWALKGLFDEERESPGWTQLKLPGTAPSARCGHSTTSLGPQLFIFAGHSVGGWLTRYDVYHNDCVVLDRASVQWKKLSASGEPPPRAYHTMSRVNYRCLLLGGYDGKNTFGDIWWLVPDGKVFMPSYFFSKQSTFTKPQSRDCNLKSLAWKDDPLAKRAPQAPRTRLPSNSAPPDPREPLAHSQEQTEKGGTNESPVSGLRQRLGLPPVAVAPVAVDASTDDDELVELGRRLLDGNSVTKDRVNAVKAVRDHWQHCDVQQIRLHELDCLLRDYQRLVAGLQSSGLLEDSALHGEATLSKMHVYRFYHFRGASQVRMDDIPSLMNEYRQLLHMQLLDAV</sequence>
<proteinExistence type="predicted"/>
<dbReference type="Proteomes" id="UP001633002">
    <property type="component" value="Unassembled WGS sequence"/>
</dbReference>
<dbReference type="InterPro" id="IPR006652">
    <property type="entry name" value="Kelch_1"/>
</dbReference>
<evidence type="ECO:0000313" key="4">
    <source>
        <dbReference type="EMBL" id="KAL3690971.1"/>
    </source>
</evidence>
<evidence type="ECO:0000313" key="5">
    <source>
        <dbReference type="Proteomes" id="UP001633002"/>
    </source>
</evidence>
<dbReference type="PANTHER" id="PTHR46647:SF1">
    <property type="entry name" value="RAB9 EFFECTOR PROTEIN WITH KELCH MOTIFS"/>
    <property type="match status" value="1"/>
</dbReference>
<keyword evidence="2" id="KW-0677">Repeat</keyword>
<evidence type="ECO:0000256" key="2">
    <source>
        <dbReference type="ARBA" id="ARBA00022737"/>
    </source>
</evidence>
<comment type="caution">
    <text evidence="4">The sequence shown here is derived from an EMBL/GenBank/DDBJ whole genome shotgun (WGS) entry which is preliminary data.</text>
</comment>
<dbReference type="SUPFAM" id="SSF117281">
    <property type="entry name" value="Kelch motif"/>
    <property type="match status" value="2"/>
</dbReference>
<protein>
    <submittedName>
        <fullName evidence="4">Uncharacterized protein</fullName>
    </submittedName>
</protein>
<dbReference type="EMBL" id="JBJQOH010000003">
    <property type="protein sequence ID" value="KAL3690971.1"/>
    <property type="molecule type" value="Genomic_DNA"/>
</dbReference>
<dbReference type="Gene3D" id="2.120.10.80">
    <property type="entry name" value="Kelch-type beta propeller"/>
    <property type="match status" value="2"/>
</dbReference>
<organism evidence="4 5">
    <name type="scientific">Riccia sorocarpa</name>
    <dbReference type="NCBI Taxonomy" id="122646"/>
    <lineage>
        <taxon>Eukaryota</taxon>
        <taxon>Viridiplantae</taxon>
        <taxon>Streptophyta</taxon>
        <taxon>Embryophyta</taxon>
        <taxon>Marchantiophyta</taxon>
        <taxon>Marchantiopsida</taxon>
        <taxon>Marchantiidae</taxon>
        <taxon>Marchantiales</taxon>
        <taxon>Ricciaceae</taxon>
        <taxon>Riccia</taxon>
    </lineage>
</organism>
<evidence type="ECO:0000256" key="1">
    <source>
        <dbReference type="ARBA" id="ARBA00022441"/>
    </source>
</evidence>
<dbReference type="Pfam" id="PF24681">
    <property type="entry name" value="Kelch_KLHDC2_KLHL20_DRC7"/>
    <property type="match status" value="1"/>
</dbReference>
<name>A0ABD3HLI5_9MARC</name>
<feature type="region of interest" description="Disordered" evidence="3">
    <location>
        <begin position="367"/>
        <end position="414"/>
    </location>
</feature>
<dbReference type="InterPro" id="IPR052124">
    <property type="entry name" value="Rab9_kelch_effector"/>
</dbReference>
<accession>A0ABD3HLI5</accession>
<keyword evidence="5" id="KW-1185">Reference proteome</keyword>